<evidence type="ECO:0000313" key="2">
    <source>
        <dbReference type="Proteomes" id="UP000186143"/>
    </source>
</evidence>
<dbReference type="InterPro" id="IPR004195">
    <property type="entry name" value="Head_decoration_D"/>
</dbReference>
<dbReference type="AlphaFoldDB" id="A0A1Q9AN46"/>
<protein>
    <recommendedName>
        <fullName evidence="3">Head decoration protein</fullName>
    </recommendedName>
</protein>
<dbReference type="EMBL" id="MKIO01000021">
    <property type="protein sequence ID" value="OLP56818.1"/>
    <property type="molecule type" value="Genomic_DNA"/>
</dbReference>
<accession>A0A1Q9AN46</accession>
<dbReference type="Proteomes" id="UP000186143">
    <property type="component" value="Unassembled WGS sequence"/>
</dbReference>
<dbReference type="OrthoDB" id="8410683at2"/>
<dbReference type="RefSeq" id="WP_075633839.1">
    <property type="nucleotide sequence ID" value="NZ_MKIO01000021.1"/>
</dbReference>
<dbReference type="Pfam" id="PF02924">
    <property type="entry name" value="HDPD"/>
    <property type="match status" value="1"/>
</dbReference>
<gene>
    <name evidence="1" type="ORF">BJF92_12160</name>
</gene>
<proteinExistence type="predicted"/>
<sequence>MPMAVFKTTRPNQVSDLVKRELDPELGREVFTLLGGVGTPRTVRLGTPLGRIAASGALAVVAAAVAGNTGNGTLTLANPAFGTGVKVGDYAVTCSVGGADGTSKFRVEDPDGVVVGTATGGAAFSKAVRFTIAGGATAFAVGDTFTVTVSQGVGADDGKVKEWDPTAIDGTQHIWGFSIREVTAAVGVDNTTDGLAIRRLSVLRAGAILWPTAATDAQKAAAIARIDERLALAIRT</sequence>
<dbReference type="STRING" id="1672749.BJF92_12160"/>
<evidence type="ECO:0008006" key="3">
    <source>
        <dbReference type="Google" id="ProtNLM"/>
    </source>
</evidence>
<organism evidence="1 2">
    <name type="scientific">Xaviernesmea rhizosphaerae</name>
    <dbReference type="NCBI Taxonomy" id="1672749"/>
    <lineage>
        <taxon>Bacteria</taxon>
        <taxon>Pseudomonadati</taxon>
        <taxon>Pseudomonadota</taxon>
        <taxon>Alphaproteobacteria</taxon>
        <taxon>Hyphomicrobiales</taxon>
        <taxon>Rhizobiaceae</taxon>
        <taxon>Rhizobium/Agrobacterium group</taxon>
        <taxon>Xaviernesmea</taxon>
    </lineage>
</organism>
<comment type="caution">
    <text evidence="1">The sequence shown here is derived from an EMBL/GenBank/DDBJ whole genome shotgun (WGS) entry which is preliminary data.</text>
</comment>
<evidence type="ECO:0000313" key="1">
    <source>
        <dbReference type="EMBL" id="OLP56818.1"/>
    </source>
</evidence>
<reference evidence="1 2" key="1">
    <citation type="submission" date="2016-09" db="EMBL/GenBank/DDBJ databases">
        <title>Rhizobium sp. nov., a novel species isolated from the rice rhizosphere.</title>
        <authorList>
            <person name="Zhao J."/>
            <person name="Zhang X."/>
        </authorList>
    </citation>
    <scope>NUCLEOTIDE SEQUENCE [LARGE SCALE GENOMIC DNA]</scope>
    <source>
        <strain evidence="1 2">MH17</strain>
    </source>
</reference>
<name>A0A1Q9AN46_9HYPH</name>
<dbReference type="Gene3D" id="2.40.300.10">
    <property type="entry name" value="Head decoration protein D"/>
    <property type="match status" value="1"/>
</dbReference>